<dbReference type="OrthoDB" id="2853714at2"/>
<dbReference type="InterPro" id="IPR036527">
    <property type="entry name" value="SCP2_sterol-bd_dom_sf"/>
</dbReference>
<dbReference type="Proteomes" id="UP000269198">
    <property type="component" value="Unassembled WGS sequence"/>
</dbReference>
<protein>
    <recommendedName>
        <fullName evidence="3">Sterol carrier protein</fullName>
    </recommendedName>
</protein>
<accession>A0A3N0EI33</accession>
<keyword evidence="2" id="KW-1185">Reference proteome</keyword>
<name>A0A3N0EI33_9ACTN</name>
<sequence length="147" mass="17167">MTSPTVMANDWVERFAQVCDEDEELQAHGKHFDCSYMLRIGDHNYQVVMHHGKVEEILVDPGPLDRRYQFLLQASEDTWQEFGKKEPRPMAHGIWAATFREDMRMEGDLLVLMQNLRCFTRQMELLRVSGVPSQEEVTAPRQREASN</sequence>
<evidence type="ECO:0000313" key="2">
    <source>
        <dbReference type="Proteomes" id="UP000269198"/>
    </source>
</evidence>
<comment type="caution">
    <text evidence="1">The sequence shown here is derived from an EMBL/GenBank/DDBJ whole genome shotgun (WGS) entry which is preliminary data.</text>
</comment>
<reference evidence="1 2" key="1">
    <citation type="submission" date="2018-11" db="EMBL/GenBank/DDBJ databases">
        <title>The genome draft of YIM 96095.</title>
        <authorList>
            <person name="Tang S.-K."/>
            <person name="Chunyu W.-X."/>
            <person name="Feng Y.-Z."/>
        </authorList>
    </citation>
    <scope>NUCLEOTIDE SEQUENCE [LARGE SCALE GENOMIC DNA]</scope>
    <source>
        <strain evidence="1 2">YIM 96095</strain>
    </source>
</reference>
<gene>
    <name evidence="1" type="ORF">EFW17_01310</name>
</gene>
<dbReference type="SUPFAM" id="SSF55718">
    <property type="entry name" value="SCP-like"/>
    <property type="match status" value="1"/>
</dbReference>
<dbReference type="AlphaFoldDB" id="A0A3N0EI33"/>
<dbReference type="RefSeq" id="WP_123199346.1">
    <property type="nucleotide sequence ID" value="NZ_RJMB01000001.1"/>
</dbReference>
<organism evidence="1 2">
    <name type="scientific">Halostreptopolyspora alba</name>
    <dbReference type="NCBI Taxonomy" id="2487137"/>
    <lineage>
        <taxon>Bacteria</taxon>
        <taxon>Bacillati</taxon>
        <taxon>Actinomycetota</taxon>
        <taxon>Actinomycetes</taxon>
        <taxon>Streptosporangiales</taxon>
        <taxon>Nocardiopsidaceae</taxon>
        <taxon>Halostreptopolyspora</taxon>
    </lineage>
</organism>
<proteinExistence type="predicted"/>
<evidence type="ECO:0000313" key="1">
    <source>
        <dbReference type="EMBL" id="RNL87481.1"/>
    </source>
</evidence>
<dbReference type="EMBL" id="RJMB01000001">
    <property type="protein sequence ID" value="RNL87481.1"/>
    <property type="molecule type" value="Genomic_DNA"/>
</dbReference>
<evidence type="ECO:0008006" key="3">
    <source>
        <dbReference type="Google" id="ProtNLM"/>
    </source>
</evidence>
<dbReference type="Gene3D" id="3.30.1050.10">
    <property type="entry name" value="SCP2 sterol-binding domain"/>
    <property type="match status" value="1"/>
</dbReference>